<dbReference type="Proteomes" id="UP000008810">
    <property type="component" value="Chromosome 5"/>
</dbReference>
<reference evidence="3 4" key="1">
    <citation type="journal article" date="2010" name="Nature">
        <title>Genome sequencing and analysis of the model grass Brachypodium distachyon.</title>
        <authorList>
            <consortium name="International Brachypodium Initiative"/>
        </authorList>
    </citation>
    <scope>NUCLEOTIDE SEQUENCE [LARGE SCALE GENOMIC DNA]</scope>
    <source>
        <strain evidence="3 4">Bd21</strain>
    </source>
</reference>
<evidence type="ECO:0000313" key="4">
    <source>
        <dbReference type="EnsemblPlants" id="PNT62204"/>
    </source>
</evidence>
<feature type="compositionally biased region" description="Basic and acidic residues" evidence="2">
    <location>
        <begin position="75"/>
        <end position="85"/>
    </location>
</feature>
<dbReference type="Gramene" id="PNT62204">
    <property type="protein sequence ID" value="PNT62204"/>
    <property type="gene ID" value="BRADI_5g26966v3"/>
</dbReference>
<gene>
    <name evidence="3" type="ORF">BRADI_5g26966v3</name>
</gene>
<organism evidence="3">
    <name type="scientific">Brachypodium distachyon</name>
    <name type="common">Purple false brome</name>
    <name type="synonym">Trachynia distachya</name>
    <dbReference type="NCBI Taxonomy" id="15368"/>
    <lineage>
        <taxon>Eukaryota</taxon>
        <taxon>Viridiplantae</taxon>
        <taxon>Streptophyta</taxon>
        <taxon>Embryophyta</taxon>
        <taxon>Tracheophyta</taxon>
        <taxon>Spermatophyta</taxon>
        <taxon>Magnoliopsida</taxon>
        <taxon>Liliopsida</taxon>
        <taxon>Poales</taxon>
        <taxon>Poaceae</taxon>
        <taxon>BOP clade</taxon>
        <taxon>Pooideae</taxon>
        <taxon>Stipodae</taxon>
        <taxon>Brachypodieae</taxon>
        <taxon>Brachypodium</taxon>
    </lineage>
</organism>
<reference evidence="3" key="2">
    <citation type="submission" date="2017-06" db="EMBL/GenBank/DDBJ databases">
        <title>WGS assembly of Brachypodium distachyon.</title>
        <authorList>
            <consortium name="The International Brachypodium Initiative"/>
            <person name="Lucas S."/>
            <person name="Harmon-Smith M."/>
            <person name="Lail K."/>
            <person name="Tice H."/>
            <person name="Grimwood J."/>
            <person name="Bruce D."/>
            <person name="Barry K."/>
            <person name="Shu S."/>
            <person name="Lindquist E."/>
            <person name="Wang M."/>
            <person name="Pitluck S."/>
            <person name="Vogel J.P."/>
            <person name="Garvin D.F."/>
            <person name="Mockler T.C."/>
            <person name="Schmutz J."/>
            <person name="Rokhsar D."/>
            <person name="Bevan M.W."/>
        </authorList>
    </citation>
    <scope>NUCLEOTIDE SEQUENCE</scope>
    <source>
        <strain evidence="3">Bd21</strain>
    </source>
</reference>
<evidence type="ECO:0000313" key="3">
    <source>
        <dbReference type="EMBL" id="PNT62204.1"/>
    </source>
</evidence>
<feature type="coiled-coil region" evidence="1">
    <location>
        <begin position="27"/>
        <end position="54"/>
    </location>
</feature>
<feature type="region of interest" description="Disordered" evidence="2">
    <location>
        <begin position="59"/>
        <end position="85"/>
    </location>
</feature>
<dbReference type="EnsemblPlants" id="PNT62204">
    <property type="protein sequence ID" value="PNT62204"/>
    <property type="gene ID" value="BRADI_5g26966v3"/>
</dbReference>
<keyword evidence="1" id="KW-0175">Coiled coil</keyword>
<evidence type="ECO:0000313" key="5">
    <source>
        <dbReference type="Proteomes" id="UP000008810"/>
    </source>
</evidence>
<proteinExistence type="predicted"/>
<keyword evidence="5" id="KW-1185">Reference proteome</keyword>
<evidence type="ECO:0000256" key="2">
    <source>
        <dbReference type="SAM" id="MobiDB-lite"/>
    </source>
</evidence>
<reference evidence="4" key="3">
    <citation type="submission" date="2018-08" db="UniProtKB">
        <authorList>
            <consortium name="EnsemblPlants"/>
        </authorList>
    </citation>
    <scope>IDENTIFICATION</scope>
    <source>
        <strain evidence="4">cv. Bd21</strain>
    </source>
</reference>
<protein>
    <submittedName>
        <fullName evidence="3 4">Uncharacterized protein</fullName>
    </submittedName>
</protein>
<sequence>MGLSRQERTSLAGAARADAAENEVTWMKLALESMANLKNELSLANARAAKVEQERTVIRPLSKMLGTPLTLSESRTNRSEPRTSH</sequence>
<dbReference type="AlphaFoldDB" id="A0A2K2CJJ4"/>
<name>A0A2K2CJJ4_BRADI</name>
<evidence type="ECO:0000256" key="1">
    <source>
        <dbReference type="SAM" id="Coils"/>
    </source>
</evidence>
<dbReference type="InParanoid" id="A0A2K2CJJ4"/>
<dbReference type="EMBL" id="CM000884">
    <property type="protein sequence ID" value="PNT62204.1"/>
    <property type="molecule type" value="Genomic_DNA"/>
</dbReference>
<accession>A0A2K2CJJ4</accession>